<protein>
    <submittedName>
        <fullName evidence="1">Uncharacterized protein</fullName>
    </submittedName>
</protein>
<evidence type="ECO:0000313" key="2">
    <source>
        <dbReference type="Proteomes" id="UP000738349"/>
    </source>
</evidence>
<proteinExistence type="predicted"/>
<comment type="caution">
    <text evidence="1">The sequence shown here is derived from an EMBL/GenBank/DDBJ whole genome shotgun (WGS) entry which is preliminary data.</text>
</comment>
<gene>
    <name evidence="1" type="ORF">EDB81DRAFT_387224</name>
</gene>
<sequence>MMDLCKFSSTVFLISCVYCSNPPRVVQGFVFWEDTYRPEEIILIRGKCQGPIIAQINGHSRNQISCIVFELAWHDSRRLLSATLAGL</sequence>
<name>A0A9P9F8Y0_9HYPO</name>
<evidence type="ECO:0000313" key="1">
    <source>
        <dbReference type="EMBL" id="KAH7156324.1"/>
    </source>
</evidence>
<reference evidence="1" key="1">
    <citation type="journal article" date="2021" name="Nat. Commun.">
        <title>Genetic determinants of endophytism in the Arabidopsis root mycobiome.</title>
        <authorList>
            <person name="Mesny F."/>
            <person name="Miyauchi S."/>
            <person name="Thiergart T."/>
            <person name="Pickel B."/>
            <person name="Atanasova L."/>
            <person name="Karlsson M."/>
            <person name="Huettel B."/>
            <person name="Barry K.W."/>
            <person name="Haridas S."/>
            <person name="Chen C."/>
            <person name="Bauer D."/>
            <person name="Andreopoulos W."/>
            <person name="Pangilinan J."/>
            <person name="LaButti K."/>
            <person name="Riley R."/>
            <person name="Lipzen A."/>
            <person name="Clum A."/>
            <person name="Drula E."/>
            <person name="Henrissat B."/>
            <person name="Kohler A."/>
            <person name="Grigoriev I.V."/>
            <person name="Martin F.M."/>
            <person name="Hacquard S."/>
        </authorList>
    </citation>
    <scope>NUCLEOTIDE SEQUENCE</scope>
    <source>
        <strain evidence="1">MPI-CAGE-AT-0147</strain>
    </source>
</reference>
<organism evidence="1 2">
    <name type="scientific">Dactylonectria macrodidyma</name>
    <dbReference type="NCBI Taxonomy" id="307937"/>
    <lineage>
        <taxon>Eukaryota</taxon>
        <taxon>Fungi</taxon>
        <taxon>Dikarya</taxon>
        <taxon>Ascomycota</taxon>
        <taxon>Pezizomycotina</taxon>
        <taxon>Sordariomycetes</taxon>
        <taxon>Hypocreomycetidae</taxon>
        <taxon>Hypocreales</taxon>
        <taxon>Nectriaceae</taxon>
        <taxon>Dactylonectria</taxon>
    </lineage>
</organism>
<dbReference type="Proteomes" id="UP000738349">
    <property type="component" value="Unassembled WGS sequence"/>
</dbReference>
<accession>A0A9P9F8Y0</accession>
<keyword evidence="2" id="KW-1185">Reference proteome</keyword>
<dbReference type="AlphaFoldDB" id="A0A9P9F8Y0"/>
<dbReference type="EMBL" id="JAGMUV010000005">
    <property type="protein sequence ID" value="KAH7156324.1"/>
    <property type="molecule type" value="Genomic_DNA"/>
</dbReference>